<evidence type="ECO:0000256" key="5">
    <source>
        <dbReference type="ARBA" id="ARBA00023136"/>
    </source>
</evidence>
<feature type="transmembrane region" description="Helical" evidence="6">
    <location>
        <begin position="271"/>
        <end position="294"/>
    </location>
</feature>
<dbReference type="InterPro" id="IPR017039">
    <property type="entry name" value="Virul_fac_BrkB"/>
</dbReference>
<comment type="caution">
    <text evidence="7">The sequence shown here is derived from an EMBL/GenBank/DDBJ whole genome shotgun (WGS) entry which is preliminary data.</text>
</comment>
<accession>A0A134BAH1</accession>
<sequence length="449" mass="49708">MPNVLRHIEAQALAAWRFVTLDMWRLTRASLAAPTRLGVATLRVLYMTVQAYIEEGIGSLAGSLTYSTVLSLVPILAVIIGIAKGFGLQETVRDALMRALPGHEVEFGKAFAYVENYLSQVQGGLFIGVGLAVLFYTVLMLISTIEDAFNRLWQAPYARPWSRRVINYLGAFILFPLLLTISSGTTLFLSTLSNTYLGELGIISALTTQILGLVPYVVVTLGFVCLYFFVPNVRVHFIPALIAGLIAGIAFQIFQALYINGVLWISRYNAIYGSFAAVPLALLWIQLSWIIILLGAQISYSIQHVWHFTSPPNSRPLSRRYADTVFIALTARITARYTSKDPEPYRAETLAAACDLPLRQTQEALSQLTRMGVLIEVNYGKDEVMGGYYCPNIAPDRLTLGVLLDHIDRFGGELLSLKLNGVHAAAWQARTRAYAAVRERADVLLRDLV</sequence>
<protein>
    <submittedName>
        <fullName evidence="7">YihY family protein</fullName>
    </submittedName>
</protein>
<keyword evidence="5 6" id="KW-0472">Membrane</keyword>
<dbReference type="NCBIfam" id="TIGR00765">
    <property type="entry name" value="yihY_not_rbn"/>
    <property type="match status" value="1"/>
</dbReference>
<dbReference type="PANTHER" id="PTHR30213">
    <property type="entry name" value="INNER MEMBRANE PROTEIN YHJD"/>
    <property type="match status" value="1"/>
</dbReference>
<dbReference type="PANTHER" id="PTHR30213:SF0">
    <property type="entry name" value="UPF0761 MEMBRANE PROTEIN YIHY"/>
    <property type="match status" value="1"/>
</dbReference>
<dbReference type="AlphaFoldDB" id="A0A134BAH1"/>
<feature type="transmembrane region" description="Helical" evidence="6">
    <location>
        <begin position="237"/>
        <end position="259"/>
    </location>
</feature>
<evidence type="ECO:0000313" key="7">
    <source>
        <dbReference type="EMBL" id="KXB76957.1"/>
    </source>
</evidence>
<keyword evidence="2" id="KW-1003">Cell membrane</keyword>
<dbReference type="EMBL" id="LSDK01000051">
    <property type="protein sequence ID" value="KXB76957.1"/>
    <property type="molecule type" value="Genomic_DNA"/>
</dbReference>
<evidence type="ECO:0000256" key="6">
    <source>
        <dbReference type="SAM" id="Phobius"/>
    </source>
</evidence>
<feature type="transmembrane region" description="Helical" evidence="6">
    <location>
        <begin position="165"/>
        <end position="190"/>
    </location>
</feature>
<dbReference type="STRING" id="322095.HMPREF3185_00715"/>
<evidence type="ECO:0000256" key="1">
    <source>
        <dbReference type="ARBA" id="ARBA00004651"/>
    </source>
</evidence>
<comment type="subcellular location">
    <subcellularLocation>
        <location evidence="1">Cell membrane</location>
        <topology evidence="1">Multi-pass membrane protein</topology>
    </subcellularLocation>
</comment>
<keyword evidence="8" id="KW-1185">Reference proteome</keyword>
<feature type="transmembrane region" description="Helical" evidence="6">
    <location>
        <begin position="210"/>
        <end position="230"/>
    </location>
</feature>
<keyword evidence="3 6" id="KW-0812">Transmembrane</keyword>
<evidence type="ECO:0000256" key="4">
    <source>
        <dbReference type="ARBA" id="ARBA00022989"/>
    </source>
</evidence>
<gene>
    <name evidence="7" type="ORF">HMPREF3185_00715</name>
</gene>
<feature type="transmembrane region" description="Helical" evidence="6">
    <location>
        <begin position="64"/>
        <end position="83"/>
    </location>
</feature>
<dbReference type="GO" id="GO:0005886">
    <property type="term" value="C:plasma membrane"/>
    <property type="evidence" value="ECO:0007669"/>
    <property type="project" value="UniProtKB-SubCell"/>
</dbReference>
<proteinExistence type="predicted"/>
<dbReference type="OrthoDB" id="9808671at2"/>
<keyword evidence="4 6" id="KW-1133">Transmembrane helix</keyword>
<evidence type="ECO:0000256" key="3">
    <source>
        <dbReference type="ARBA" id="ARBA00022692"/>
    </source>
</evidence>
<dbReference type="Pfam" id="PF03631">
    <property type="entry name" value="Virul_fac_BrkB"/>
    <property type="match status" value="1"/>
</dbReference>
<evidence type="ECO:0000313" key="8">
    <source>
        <dbReference type="Proteomes" id="UP000070224"/>
    </source>
</evidence>
<organism evidence="7 8">
    <name type="scientific">Porphyromonas somerae</name>
    <dbReference type="NCBI Taxonomy" id="322095"/>
    <lineage>
        <taxon>Bacteria</taxon>
        <taxon>Pseudomonadati</taxon>
        <taxon>Bacteroidota</taxon>
        <taxon>Bacteroidia</taxon>
        <taxon>Bacteroidales</taxon>
        <taxon>Porphyromonadaceae</taxon>
        <taxon>Porphyromonas</taxon>
    </lineage>
</organism>
<name>A0A134BAH1_9PORP</name>
<evidence type="ECO:0000256" key="2">
    <source>
        <dbReference type="ARBA" id="ARBA00022475"/>
    </source>
</evidence>
<dbReference type="PATRIC" id="fig|322095.3.peg.706"/>
<reference evidence="8" key="1">
    <citation type="submission" date="2016-01" db="EMBL/GenBank/DDBJ databases">
        <authorList>
            <person name="Mitreva M."/>
            <person name="Pepin K.H."/>
            <person name="Mihindukulasuriya K.A."/>
            <person name="Fulton R."/>
            <person name="Fronick C."/>
            <person name="O'Laughlin M."/>
            <person name="Miner T."/>
            <person name="Herter B."/>
            <person name="Rosa B.A."/>
            <person name="Cordes M."/>
            <person name="Tomlinson C."/>
            <person name="Wollam A."/>
            <person name="Palsikar V.B."/>
            <person name="Mardis E.R."/>
            <person name="Wilson R.K."/>
        </authorList>
    </citation>
    <scope>NUCLEOTIDE SEQUENCE [LARGE SCALE GENOMIC DNA]</scope>
    <source>
        <strain evidence="8">KA00683</strain>
    </source>
</reference>
<feature type="transmembrane region" description="Helical" evidence="6">
    <location>
        <begin position="125"/>
        <end position="145"/>
    </location>
</feature>
<dbReference type="RefSeq" id="WP_060935153.1">
    <property type="nucleotide sequence ID" value="NZ_KQ960433.1"/>
</dbReference>
<dbReference type="Proteomes" id="UP000070224">
    <property type="component" value="Unassembled WGS sequence"/>
</dbReference>